<dbReference type="AlphaFoldDB" id="A0A9X3YHF6"/>
<evidence type="ECO:0000313" key="3">
    <source>
        <dbReference type="Proteomes" id="UP001149314"/>
    </source>
</evidence>
<evidence type="ECO:0000313" key="2">
    <source>
        <dbReference type="EMBL" id="MDC6641869.1"/>
    </source>
</evidence>
<organism evidence="2 3">
    <name type="scientific">Leclercia adecarboxylata</name>
    <dbReference type="NCBI Taxonomy" id="83655"/>
    <lineage>
        <taxon>Bacteria</taxon>
        <taxon>Pseudomonadati</taxon>
        <taxon>Pseudomonadota</taxon>
        <taxon>Gammaproteobacteria</taxon>
        <taxon>Enterobacterales</taxon>
        <taxon>Enterobacteriaceae</taxon>
        <taxon>Leclercia</taxon>
    </lineage>
</organism>
<feature type="non-terminal residue" evidence="2">
    <location>
        <position position="1"/>
    </location>
</feature>
<reference evidence="2" key="1">
    <citation type="journal article" date="2023" name="Genes Genomics">
        <title>Genomic insights of Leclercia adecarboxylata strains linked to an outbreak in public hospitals in Mexico.</title>
        <authorList>
            <person name="Barrios-Villa E."/>
            <person name="Pacheco-Flores B."/>
            <person name="Lozano-Zarain P."/>
            <person name="Del Campo-Ortega R."/>
            <person name="de Jesus Ascencio-Montiel I."/>
            <person name="Gonzalez-Leon M."/>
            <person name="Camorlinga-Ponce M."/>
            <person name="Gaytan Cervantes F.J."/>
            <person name="Gonzalez Torres C."/>
            <person name="Aguilar E."/>
            <person name="Gonzalez Ibarra J."/>
            <person name="Torres Lopez F.J."/>
            <person name="Rosas-Vargas H."/>
            <person name="Gonzalez-Bonilla C.R."/>
            <person name="Del Carmen Rocha-Gracia R."/>
        </authorList>
    </citation>
    <scope>NUCLEOTIDE SEQUENCE</scope>
    <source>
        <strain evidence="2">Lac40</strain>
    </source>
</reference>
<comment type="caution">
    <text evidence="2">The sequence shown here is derived from an EMBL/GenBank/DDBJ whole genome shotgun (WGS) entry which is preliminary data.</text>
</comment>
<keyword evidence="1" id="KW-1133">Transmembrane helix</keyword>
<dbReference type="Proteomes" id="UP001149314">
    <property type="component" value="Unassembled WGS sequence"/>
</dbReference>
<name>A0A9X3YHF6_9ENTR</name>
<keyword evidence="1" id="KW-0472">Membrane</keyword>
<protein>
    <submittedName>
        <fullName evidence="2">IS5/IS1182 family transposase</fullName>
    </submittedName>
</protein>
<accession>A0A9X3YHF6</accession>
<keyword evidence="1" id="KW-0812">Transmembrane</keyword>
<feature type="transmembrane region" description="Helical" evidence="1">
    <location>
        <begin position="47"/>
        <end position="64"/>
    </location>
</feature>
<sequence length="65" mass="7353">GIKACIPSSKSSKVAIPHDKTLYRQRHKIENMFGRLKGRIATRYDRCAHAFFSAICIAATVAFWL</sequence>
<proteinExistence type="predicted"/>
<gene>
    <name evidence="2" type="ORF">OEZ79_27290</name>
</gene>
<evidence type="ECO:0000256" key="1">
    <source>
        <dbReference type="SAM" id="Phobius"/>
    </source>
</evidence>
<dbReference type="EMBL" id="JAOURS010000422">
    <property type="protein sequence ID" value="MDC6641869.1"/>
    <property type="molecule type" value="Genomic_DNA"/>
</dbReference>